<name>R8GY39_BACCE</name>
<organism evidence="1 2">
    <name type="scientific">Bacillus cereus VD021</name>
    <dbReference type="NCBI Taxonomy" id="1053224"/>
    <lineage>
        <taxon>Bacteria</taxon>
        <taxon>Bacillati</taxon>
        <taxon>Bacillota</taxon>
        <taxon>Bacilli</taxon>
        <taxon>Bacillales</taxon>
        <taxon>Bacillaceae</taxon>
        <taxon>Bacillus</taxon>
        <taxon>Bacillus cereus group</taxon>
    </lineage>
</organism>
<protein>
    <submittedName>
        <fullName evidence="1">Uncharacterized protein</fullName>
    </submittedName>
</protein>
<dbReference type="PATRIC" id="fig|1053224.3.peg.6122"/>
<proteinExistence type="predicted"/>
<dbReference type="Proteomes" id="UP000014040">
    <property type="component" value="Unassembled WGS sequence"/>
</dbReference>
<reference evidence="1 2" key="1">
    <citation type="submission" date="2012-12" db="EMBL/GenBank/DDBJ databases">
        <title>The Genome Sequence of Bacillus cereus VD021.</title>
        <authorList>
            <consortium name="The Broad Institute Genome Sequencing Platform"/>
            <consortium name="The Broad Institute Genome Sequencing Center for Infectious Disease"/>
            <person name="Feldgarden M."/>
            <person name="Van der Auwera G.A."/>
            <person name="Mahillon J."/>
            <person name="Duprez V."/>
            <person name="Timmery S."/>
            <person name="Mattelet C."/>
            <person name="Dierick K."/>
            <person name="Sun M."/>
            <person name="Yu Z."/>
            <person name="Zhu L."/>
            <person name="Hu X."/>
            <person name="Shank E.B."/>
            <person name="Swiecicka I."/>
            <person name="Hansen B.M."/>
            <person name="Andrup L."/>
            <person name="Walker B."/>
            <person name="Young S.K."/>
            <person name="Zeng Q."/>
            <person name="Gargeya S."/>
            <person name="Fitzgerald M."/>
            <person name="Haas B."/>
            <person name="Abouelleil A."/>
            <person name="Alvarado L."/>
            <person name="Arachchi H.M."/>
            <person name="Berlin A.M."/>
            <person name="Chapman S.B."/>
            <person name="Dewar J."/>
            <person name="Goldberg J."/>
            <person name="Griggs A."/>
            <person name="Gujja S."/>
            <person name="Hansen M."/>
            <person name="Howarth C."/>
            <person name="Imamovic A."/>
            <person name="Larimer J."/>
            <person name="McCowan C."/>
            <person name="Murphy C."/>
            <person name="Neiman D."/>
            <person name="Pearson M."/>
            <person name="Priest M."/>
            <person name="Roberts A."/>
            <person name="Saif S."/>
            <person name="Shea T."/>
            <person name="Sisk P."/>
            <person name="Sykes S."/>
            <person name="Wortman J."/>
            <person name="Nusbaum C."/>
            <person name="Birren B."/>
        </authorList>
    </citation>
    <scope>NUCLEOTIDE SEQUENCE [LARGE SCALE GENOMIC DNA]</scope>
    <source>
        <strain evidence="1 2">VD021</strain>
    </source>
</reference>
<evidence type="ECO:0000313" key="2">
    <source>
        <dbReference type="Proteomes" id="UP000014040"/>
    </source>
</evidence>
<dbReference type="HOGENOM" id="CLU_2646731_0_0_9"/>
<accession>R8GY39</accession>
<gene>
    <name evidence="1" type="ORF">IIC_06106</name>
</gene>
<evidence type="ECO:0000313" key="1">
    <source>
        <dbReference type="EMBL" id="EOO65496.1"/>
    </source>
</evidence>
<sequence length="76" mass="9522">MRHRRELQFIRNLKMDVRNKRTALHVHKRLKHRFSNITIKELRELYIEYGILDPTFKWDRRMERVQWSYVNGIIGN</sequence>
<dbReference type="AlphaFoldDB" id="R8GY39"/>
<comment type="caution">
    <text evidence="1">The sequence shown here is derived from an EMBL/GenBank/DDBJ whole genome shotgun (WGS) entry which is preliminary data.</text>
</comment>
<dbReference type="EMBL" id="AHES01000082">
    <property type="protein sequence ID" value="EOO65496.1"/>
    <property type="molecule type" value="Genomic_DNA"/>
</dbReference>